<dbReference type="OrthoDB" id="2237653at2"/>
<evidence type="ECO:0000259" key="2">
    <source>
        <dbReference type="Pfam" id="PF02517"/>
    </source>
</evidence>
<dbReference type="GO" id="GO:0004175">
    <property type="term" value="F:endopeptidase activity"/>
    <property type="evidence" value="ECO:0007669"/>
    <property type="project" value="UniProtKB-ARBA"/>
</dbReference>
<feature type="domain" description="CAAX prenyl protease 2/Lysostaphin resistance protein A-like" evidence="2">
    <location>
        <begin position="116"/>
        <end position="217"/>
    </location>
</feature>
<dbReference type="GO" id="GO:0006508">
    <property type="term" value="P:proteolysis"/>
    <property type="evidence" value="ECO:0007669"/>
    <property type="project" value="UniProtKB-KW"/>
</dbReference>
<keyword evidence="4" id="KW-1185">Reference proteome</keyword>
<dbReference type="PANTHER" id="PTHR36435">
    <property type="entry name" value="SLR1288 PROTEIN"/>
    <property type="match status" value="1"/>
</dbReference>
<dbReference type="EMBL" id="QEEZ01000044">
    <property type="protein sequence ID" value="PWC00707.1"/>
    <property type="molecule type" value="Genomic_DNA"/>
</dbReference>
<dbReference type="InterPro" id="IPR052710">
    <property type="entry name" value="CAAX_protease"/>
</dbReference>
<sequence length="261" mass="28165">MSLIQSRTDARSQLLAAFVIYVLFVLITLALQPGESASNEQRLLAAVSSFVVGAILAAACWYFGKRFAATRTLMADIRFTGSGRIWTSVALALFALLGGIAALSGILRVFELQPAQIATVFFTAATAGVFEEFLARGLIFGAFLLLFRASAHRFLAAGLSSAVVFGLLHLSILVTSSVEAVMQQIFYATVFGLIFALVYLRTRTIWVPVICHVLIDFQPAVAGGEAPVNQWVVLVAVFLPLAPVCLVALWRPDKVQVGRVE</sequence>
<accession>A0A2U1T3X2</accession>
<feature type="transmembrane region" description="Helical" evidence="1">
    <location>
        <begin position="12"/>
        <end position="31"/>
    </location>
</feature>
<dbReference type="GO" id="GO:0008237">
    <property type="term" value="F:metallopeptidase activity"/>
    <property type="evidence" value="ECO:0007669"/>
    <property type="project" value="UniProtKB-KW"/>
</dbReference>
<dbReference type="AlphaFoldDB" id="A0A2U1T3X2"/>
<keyword evidence="3" id="KW-0482">Metalloprotease</keyword>
<dbReference type="RefSeq" id="WP_108431324.1">
    <property type="nucleotide sequence ID" value="NZ_CP026947.1"/>
</dbReference>
<dbReference type="KEGG" id="cyz:C3B44_04445"/>
<proteinExistence type="predicted"/>
<reference evidence="4" key="1">
    <citation type="submission" date="2018-04" db="EMBL/GenBank/DDBJ databases">
        <authorList>
            <person name="Liu S."/>
            <person name="Wang Z."/>
            <person name="Li J."/>
        </authorList>
    </citation>
    <scope>NUCLEOTIDE SEQUENCE [LARGE SCALE GENOMIC DNA]</scope>
    <source>
        <strain evidence="4">2189</strain>
    </source>
</reference>
<keyword evidence="3" id="KW-0645">Protease</keyword>
<evidence type="ECO:0000256" key="1">
    <source>
        <dbReference type="SAM" id="Phobius"/>
    </source>
</evidence>
<feature type="transmembrane region" description="Helical" evidence="1">
    <location>
        <begin position="228"/>
        <end position="250"/>
    </location>
</feature>
<feature type="transmembrane region" description="Helical" evidence="1">
    <location>
        <begin position="205"/>
        <end position="222"/>
    </location>
</feature>
<protein>
    <submittedName>
        <fullName evidence="3">CPBP family intramembrane metalloprotease</fullName>
    </submittedName>
</protein>
<keyword evidence="1" id="KW-1133">Transmembrane helix</keyword>
<keyword evidence="1" id="KW-0812">Transmembrane</keyword>
<feature type="transmembrane region" description="Helical" evidence="1">
    <location>
        <begin position="119"/>
        <end position="147"/>
    </location>
</feature>
<dbReference type="Proteomes" id="UP000244989">
    <property type="component" value="Unassembled WGS sequence"/>
</dbReference>
<gene>
    <name evidence="3" type="ORF">DF222_11400</name>
</gene>
<dbReference type="Pfam" id="PF02517">
    <property type="entry name" value="Rce1-like"/>
    <property type="match status" value="1"/>
</dbReference>
<evidence type="ECO:0000313" key="3">
    <source>
        <dbReference type="EMBL" id="PWC00707.1"/>
    </source>
</evidence>
<evidence type="ECO:0000313" key="4">
    <source>
        <dbReference type="Proteomes" id="UP000244989"/>
    </source>
</evidence>
<feature type="transmembrane region" description="Helical" evidence="1">
    <location>
        <begin position="180"/>
        <end position="200"/>
    </location>
</feature>
<dbReference type="InterPro" id="IPR003675">
    <property type="entry name" value="Rce1/LyrA-like_dom"/>
</dbReference>
<feature type="transmembrane region" description="Helical" evidence="1">
    <location>
        <begin position="154"/>
        <end position="174"/>
    </location>
</feature>
<keyword evidence="3" id="KW-0378">Hydrolase</keyword>
<dbReference type="PANTHER" id="PTHR36435:SF1">
    <property type="entry name" value="CAAX AMINO TERMINAL PROTEASE FAMILY PROTEIN"/>
    <property type="match status" value="1"/>
</dbReference>
<dbReference type="GO" id="GO:0080120">
    <property type="term" value="P:CAAX-box protein maturation"/>
    <property type="evidence" value="ECO:0007669"/>
    <property type="project" value="UniProtKB-ARBA"/>
</dbReference>
<organism evidence="3 4">
    <name type="scientific">Corynebacterium yudongzhengii</name>
    <dbReference type="NCBI Taxonomy" id="2080740"/>
    <lineage>
        <taxon>Bacteria</taxon>
        <taxon>Bacillati</taxon>
        <taxon>Actinomycetota</taxon>
        <taxon>Actinomycetes</taxon>
        <taxon>Mycobacteriales</taxon>
        <taxon>Corynebacteriaceae</taxon>
        <taxon>Corynebacterium</taxon>
    </lineage>
</organism>
<comment type="caution">
    <text evidence="3">The sequence shown here is derived from an EMBL/GenBank/DDBJ whole genome shotgun (WGS) entry which is preliminary data.</text>
</comment>
<feature type="transmembrane region" description="Helical" evidence="1">
    <location>
        <begin position="85"/>
        <end position="107"/>
    </location>
</feature>
<keyword evidence="1" id="KW-0472">Membrane</keyword>
<feature type="transmembrane region" description="Helical" evidence="1">
    <location>
        <begin position="43"/>
        <end position="64"/>
    </location>
</feature>
<name>A0A2U1T3X2_9CORY</name>